<reference evidence="1 2" key="1">
    <citation type="submission" date="2021-02" db="EMBL/GenBank/DDBJ databases">
        <title>Leptospira ainlahdjerensis sp. nov., Leptospira ainazelensis sp. nov., Leptospira abararensis sp. nov. and Leptospira chreensis sp. nov., four new species isolated from water sources in Algeria.</title>
        <authorList>
            <person name="Amara Korba A."/>
            <person name="Kainiu M."/>
            <person name="Vincent A.T."/>
            <person name="Mariet J.-F."/>
            <person name="Veyrier F.J."/>
            <person name="Goarant C."/>
            <person name="Picardeau M."/>
        </authorList>
    </citation>
    <scope>NUCLEOTIDE SEQUENCE [LARGE SCALE GENOMIC DNA]</scope>
    <source>
        <strain evidence="1 2">201903070</strain>
    </source>
</reference>
<sequence>MDSKNFFIQTVSQFLRFLNNDYNFIGPIVEEKKEINFVNVYFFKKNLAIELILDCRDEIFECKISKLIDERIPENYALDDKGMLVRQSLSQLLMFRGVRKNLHTKRSNLPFDKRIKIQLQDYIKMLKEYGSDIPEDKLISLGK</sequence>
<proteinExistence type="predicted"/>
<name>A0ABS2UGU8_9LEPT</name>
<comment type="caution">
    <text evidence="1">The sequence shown here is derived from an EMBL/GenBank/DDBJ whole genome shotgun (WGS) entry which is preliminary data.</text>
</comment>
<keyword evidence="2" id="KW-1185">Reference proteome</keyword>
<gene>
    <name evidence="1" type="ORF">JWG45_20810</name>
</gene>
<organism evidence="1 2">
    <name type="scientific">Leptospira ainlahdjerensis</name>
    <dbReference type="NCBI Taxonomy" id="2810033"/>
    <lineage>
        <taxon>Bacteria</taxon>
        <taxon>Pseudomonadati</taxon>
        <taxon>Spirochaetota</taxon>
        <taxon>Spirochaetia</taxon>
        <taxon>Leptospirales</taxon>
        <taxon>Leptospiraceae</taxon>
        <taxon>Leptospira</taxon>
    </lineage>
</organism>
<accession>A0ABS2UGU8</accession>
<dbReference type="RefSeq" id="WP_205281530.1">
    <property type="nucleotide sequence ID" value="NZ_JAFFPU010000076.1"/>
</dbReference>
<evidence type="ECO:0000313" key="1">
    <source>
        <dbReference type="EMBL" id="MBM9579591.1"/>
    </source>
</evidence>
<dbReference type="EMBL" id="JAFFPU010000076">
    <property type="protein sequence ID" value="MBM9579591.1"/>
    <property type="molecule type" value="Genomic_DNA"/>
</dbReference>
<protein>
    <submittedName>
        <fullName evidence="1">Uncharacterized protein</fullName>
    </submittedName>
</protein>
<dbReference type="Proteomes" id="UP000724686">
    <property type="component" value="Unassembled WGS sequence"/>
</dbReference>
<evidence type="ECO:0000313" key="2">
    <source>
        <dbReference type="Proteomes" id="UP000724686"/>
    </source>
</evidence>